<feature type="compositionally biased region" description="Low complexity" evidence="1">
    <location>
        <begin position="876"/>
        <end position="886"/>
    </location>
</feature>
<keyword evidence="2" id="KW-0732">Signal</keyword>
<feature type="compositionally biased region" description="Pro residues" evidence="1">
    <location>
        <begin position="149"/>
        <end position="175"/>
    </location>
</feature>
<dbReference type="EMBL" id="JAQQBS010001422">
    <property type="protein sequence ID" value="KAK0165087.1"/>
    <property type="molecule type" value="Genomic_DNA"/>
</dbReference>
<keyword evidence="4" id="KW-1185">Reference proteome</keyword>
<evidence type="ECO:0000313" key="4">
    <source>
        <dbReference type="Proteomes" id="UP001168990"/>
    </source>
</evidence>
<organism evidence="3 4">
    <name type="scientific">Microctonus aethiopoides</name>
    <dbReference type="NCBI Taxonomy" id="144406"/>
    <lineage>
        <taxon>Eukaryota</taxon>
        <taxon>Metazoa</taxon>
        <taxon>Ecdysozoa</taxon>
        <taxon>Arthropoda</taxon>
        <taxon>Hexapoda</taxon>
        <taxon>Insecta</taxon>
        <taxon>Pterygota</taxon>
        <taxon>Neoptera</taxon>
        <taxon>Endopterygota</taxon>
        <taxon>Hymenoptera</taxon>
        <taxon>Apocrita</taxon>
        <taxon>Ichneumonoidea</taxon>
        <taxon>Braconidae</taxon>
        <taxon>Euphorinae</taxon>
        <taxon>Microctonus</taxon>
    </lineage>
</organism>
<evidence type="ECO:0000256" key="1">
    <source>
        <dbReference type="SAM" id="MobiDB-lite"/>
    </source>
</evidence>
<feature type="compositionally biased region" description="Pro residues" evidence="1">
    <location>
        <begin position="125"/>
        <end position="137"/>
    </location>
</feature>
<feature type="region of interest" description="Disordered" evidence="1">
    <location>
        <begin position="47"/>
        <end position="75"/>
    </location>
</feature>
<name>A0AA39KKV2_9HYME</name>
<feature type="compositionally biased region" description="Low complexity" evidence="1">
    <location>
        <begin position="59"/>
        <end position="72"/>
    </location>
</feature>
<feature type="region of interest" description="Disordered" evidence="1">
    <location>
        <begin position="794"/>
        <end position="814"/>
    </location>
</feature>
<gene>
    <name evidence="3" type="ORF">PV328_003638</name>
</gene>
<feature type="region of interest" description="Disordered" evidence="1">
    <location>
        <begin position="402"/>
        <end position="423"/>
    </location>
</feature>
<feature type="signal peptide" evidence="2">
    <location>
        <begin position="1"/>
        <end position="22"/>
    </location>
</feature>
<evidence type="ECO:0000256" key="2">
    <source>
        <dbReference type="SAM" id="SignalP"/>
    </source>
</evidence>
<dbReference type="Proteomes" id="UP001168990">
    <property type="component" value="Unassembled WGS sequence"/>
</dbReference>
<proteinExistence type="predicted"/>
<comment type="caution">
    <text evidence="3">The sequence shown here is derived from an EMBL/GenBank/DDBJ whole genome shotgun (WGS) entry which is preliminary data.</text>
</comment>
<evidence type="ECO:0000313" key="3">
    <source>
        <dbReference type="EMBL" id="KAK0165087.1"/>
    </source>
</evidence>
<sequence length="1018" mass="112583">MYFRFGLSCLIVIISIISTTLAKSNGSPGSIIPRRYNRRAVGISEFLTPPAPPAHRNRLSLSPQSTSSTSQSHNSIKAPYRHGKILNPLSQHPVPPAESSGYFSRLMSWLNPFSGRSQSSSLPQQPLPPPRPPPPPQNHDQSIHNGDLKPPPLPPQATQYQPPPEHPLPKPPAPPTGQSYLPPLSGKNCDTCNTVPWIPLRQATDVRYSSAPSRNNLPYTNDNIDLKPPSQSYEIKPLDFGYGPPQSQHEIIPQASNSHKNIDISQSQMQYTSTYTGPIPNPHLYPGAIPPLYKATAFNIQSDPSNSIQPIINNEETSSINSQSISDFSNQDNHLNLNARPSESSFPPVSTSDNINLDPGYVDVLPPSAEVILENENFPPNQFQEIHHDNGGSSSNFQQVLHHTDSEQASSVTLQPTIDTPSPTDYSLITKNQKNNYGTKLSSDGQHIFHIEESPVIDLSLNDKKLNNVSVPSSSGIDESSVILQNSDGTYGINATIPNASDLNYNFWSLDSETESDIIPSTSQPFEIPINEQINHRQVEEINSKLNTRVTTESPSQNVSSLLLGAFQNINSNSNNNNSTGFNQNSFDVNSHLDNHNLNGNQAEVNSELNLRLDHMSKEEVEAKRSRLKFNGRDIQSGAGFTPSFGVRNRGENNQGSFVPSFTQINNNNRDEIDQQRGIKKNKQVQIIIPYTSQYTPSPFHPSRELGNVEVIDKTRGRKVPVFNDDDRIEDTRISNEDINKLSHILQALNGWPKVKDAMTKSNNVKVNTSIDVLRLQKNIDNWTIQEYSRGTTASTESPIISHPHLSQSKQIPDEYFTTTEPVSSAGTIREIEKIYGNVLAGFNYNDLEHEGSASSRVDTPSIRVSSFEREDPSMSSELDSTTTEVTTNSLTVSSAEDNSWEQLPVSISPLSNERVYVVTPQSILKSSQLNSSMKINKKNIDANLNNNSTNKFKSIERAYQVLPEAVNNLAVASTGPATMPLWGIMEHEQYALAMNKTNSTMGSPILYSGHSKVKYSR</sequence>
<feature type="chain" id="PRO_5041255914" evidence="2">
    <location>
        <begin position="23"/>
        <end position="1018"/>
    </location>
</feature>
<feature type="region of interest" description="Disordered" evidence="1">
    <location>
        <begin position="114"/>
        <end position="185"/>
    </location>
</feature>
<dbReference type="AlphaFoldDB" id="A0AA39KKV2"/>
<reference evidence="3" key="1">
    <citation type="journal article" date="2023" name="bioRxiv">
        <title>Scaffold-level genome assemblies of two parasitoid biocontrol wasps reveal the parthenogenesis mechanism and an associated novel virus.</title>
        <authorList>
            <person name="Inwood S."/>
            <person name="Skelly J."/>
            <person name="Guhlin J."/>
            <person name="Harrop T."/>
            <person name="Goldson S."/>
            <person name="Dearden P."/>
        </authorList>
    </citation>
    <scope>NUCLEOTIDE SEQUENCE</scope>
    <source>
        <strain evidence="3">Irish</strain>
        <tissue evidence="3">Whole body</tissue>
    </source>
</reference>
<reference evidence="3" key="2">
    <citation type="submission" date="2023-03" db="EMBL/GenBank/DDBJ databases">
        <authorList>
            <person name="Inwood S.N."/>
            <person name="Skelly J.G."/>
            <person name="Guhlin J."/>
            <person name="Harrop T.W.R."/>
            <person name="Goldson S.G."/>
            <person name="Dearden P.K."/>
        </authorList>
    </citation>
    <scope>NUCLEOTIDE SEQUENCE</scope>
    <source>
        <strain evidence="3">Irish</strain>
        <tissue evidence="3">Whole body</tissue>
    </source>
</reference>
<feature type="region of interest" description="Disordered" evidence="1">
    <location>
        <begin position="867"/>
        <end position="886"/>
    </location>
</feature>
<accession>A0AA39KKV2</accession>
<protein>
    <submittedName>
        <fullName evidence="3">Uncharacterized protein</fullName>
    </submittedName>
</protein>